<gene>
    <name evidence="7" type="ORF">COV07_01160</name>
</gene>
<keyword evidence="5" id="KW-0443">Lipid metabolism</keyword>
<dbReference type="InterPro" id="IPR029063">
    <property type="entry name" value="SAM-dependent_MTases_sf"/>
</dbReference>
<evidence type="ECO:0000256" key="4">
    <source>
        <dbReference type="ARBA" id="ARBA00022691"/>
    </source>
</evidence>
<organism evidence="7 8">
    <name type="scientific">Candidatus Vogelbacteria bacterium CG10_big_fil_rev_8_21_14_0_10_45_14</name>
    <dbReference type="NCBI Taxonomy" id="1975042"/>
    <lineage>
        <taxon>Bacteria</taxon>
        <taxon>Candidatus Vogeliibacteriota</taxon>
    </lineage>
</organism>
<dbReference type="Proteomes" id="UP000230833">
    <property type="component" value="Unassembled WGS sequence"/>
</dbReference>
<dbReference type="GO" id="GO:0008610">
    <property type="term" value="P:lipid biosynthetic process"/>
    <property type="evidence" value="ECO:0007669"/>
    <property type="project" value="InterPro"/>
</dbReference>
<name>A0A2H0RKK1_9BACT</name>
<dbReference type="GO" id="GO:0008168">
    <property type="term" value="F:methyltransferase activity"/>
    <property type="evidence" value="ECO:0007669"/>
    <property type="project" value="UniProtKB-KW"/>
</dbReference>
<dbReference type="SUPFAM" id="SSF53335">
    <property type="entry name" value="S-adenosyl-L-methionine-dependent methyltransferases"/>
    <property type="match status" value="1"/>
</dbReference>
<dbReference type="AlphaFoldDB" id="A0A2H0RKK1"/>
<sequence length="385" mass="44004">MTAKQKVKDMLALADVLIDGDRPWDIKVHDERLYARVLAQGSLGFGEAYMDGWWDSDAVDDLIYHLISSRLDEKVTPWRLLPHYLKSKLTNQGRKSKYLEVGEKHYNTGNDLFEAMLDSRMTYTCAYWKGLESKPENLDGAQEQKLDLVCKKIGLKKGDHVLDIGCGWGSFAKFAVEKYGAKVTGINNSSEQIALIQKKMGNLLKTPLNPDGSIDVKVMDYRALTGNFDHVISLGMFEHVGDKNYRTYMETVRRVLKDDGLFLLHTIGHNRASSGVDPWIERYIFPNGMIPQSSKVAHAFEGLFVMEDWQNFGADYDRTLMSWDKNFDKKWVELKGTGKYSDRFYRMWKYYILSCAGAFRARVGIELWQIVLSPRGVPGGYSRVS</sequence>
<dbReference type="InterPro" id="IPR050723">
    <property type="entry name" value="CFA/CMAS"/>
</dbReference>
<keyword evidence="2" id="KW-0489">Methyltransferase</keyword>
<dbReference type="GO" id="GO:0032259">
    <property type="term" value="P:methylation"/>
    <property type="evidence" value="ECO:0007669"/>
    <property type="project" value="UniProtKB-KW"/>
</dbReference>
<protein>
    <submittedName>
        <fullName evidence="7">Cyclopropane-fatty-acyl-phospholipid synthase</fullName>
    </submittedName>
</protein>
<dbReference type="Gene3D" id="3.40.50.150">
    <property type="entry name" value="Vaccinia Virus protein VP39"/>
    <property type="match status" value="1"/>
</dbReference>
<dbReference type="Pfam" id="PF02353">
    <property type="entry name" value="CMAS"/>
    <property type="match status" value="1"/>
</dbReference>
<evidence type="ECO:0000256" key="1">
    <source>
        <dbReference type="ARBA" id="ARBA00010815"/>
    </source>
</evidence>
<dbReference type="EMBL" id="PCYL01000013">
    <property type="protein sequence ID" value="PIR47033.1"/>
    <property type="molecule type" value="Genomic_DNA"/>
</dbReference>
<evidence type="ECO:0000256" key="5">
    <source>
        <dbReference type="ARBA" id="ARBA00023098"/>
    </source>
</evidence>
<reference evidence="7 8" key="1">
    <citation type="submission" date="2017-09" db="EMBL/GenBank/DDBJ databases">
        <title>Depth-based differentiation of microbial function through sediment-hosted aquifers and enrichment of novel symbionts in the deep terrestrial subsurface.</title>
        <authorList>
            <person name="Probst A.J."/>
            <person name="Ladd B."/>
            <person name="Jarett J.K."/>
            <person name="Geller-Mcgrath D.E."/>
            <person name="Sieber C.M."/>
            <person name="Emerson J.B."/>
            <person name="Anantharaman K."/>
            <person name="Thomas B.C."/>
            <person name="Malmstrom R."/>
            <person name="Stieglmeier M."/>
            <person name="Klingl A."/>
            <person name="Woyke T."/>
            <person name="Ryan C.M."/>
            <person name="Banfield J.F."/>
        </authorList>
    </citation>
    <scope>NUCLEOTIDE SEQUENCE [LARGE SCALE GENOMIC DNA]</scope>
    <source>
        <strain evidence="7">CG10_big_fil_rev_8_21_14_0_10_45_14</strain>
    </source>
</reference>
<dbReference type="PIRSF" id="PIRSF003085">
    <property type="entry name" value="CMAS"/>
    <property type="match status" value="1"/>
</dbReference>
<keyword evidence="4" id="KW-0949">S-adenosyl-L-methionine</keyword>
<accession>A0A2H0RKK1</accession>
<keyword evidence="3" id="KW-0808">Transferase</keyword>
<dbReference type="PANTHER" id="PTHR43667:SF1">
    <property type="entry name" value="CYCLOPROPANE-FATTY-ACYL-PHOSPHOLIPID SYNTHASE"/>
    <property type="match status" value="1"/>
</dbReference>
<dbReference type="CDD" id="cd02440">
    <property type="entry name" value="AdoMet_MTases"/>
    <property type="match status" value="1"/>
</dbReference>
<dbReference type="NCBIfam" id="NF008686">
    <property type="entry name" value="PRK11705.1"/>
    <property type="match status" value="1"/>
</dbReference>
<evidence type="ECO:0000256" key="3">
    <source>
        <dbReference type="ARBA" id="ARBA00022679"/>
    </source>
</evidence>
<evidence type="ECO:0000256" key="2">
    <source>
        <dbReference type="ARBA" id="ARBA00022603"/>
    </source>
</evidence>
<dbReference type="PANTHER" id="PTHR43667">
    <property type="entry name" value="CYCLOPROPANE-FATTY-ACYL-PHOSPHOLIPID SYNTHASE"/>
    <property type="match status" value="1"/>
</dbReference>
<dbReference type="InterPro" id="IPR003333">
    <property type="entry name" value="CMAS"/>
</dbReference>
<comment type="similarity">
    <text evidence="1">Belongs to the CFA/CMAS family.</text>
</comment>
<feature type="active site" evidence="6">
    <location>
        <position position="355"/>
    </location>
</feature>
<comment type="caution">
    <text evidence="7">The sequence shown here is derived from an EMBL/GenBank/DDBJ whole genome shotgun (WGS) entry which is preliminary data.</text>
</comment>
<proteinExistence type="inferred from homology"/>
<evidence type="ECO:0000256" key="6">
    <source>
        <dbReference type="PIRSR" id="PIRSR003085-1"/>
    </source>
</evidence>
<evidence type="ECO:0000313" key="7">
    <source>
        <dbReference type="EMBL" id="PIR47033.1"/>
    </source>
</evidence>
<evidence type="ECO:0000313" key="8">
    <source>
        <dbReference type="Proteomes" id="UP000230833"/>
    </source>
</evidence>